<dbReference type="InterPro" id="IPR032861">
    <property type="entry name" value="TAXi_N"/>
</dbReference>
<dbReference type="InterPro" id="IPR032799">
    <property type="entry name" value="TAXi_C"/>
</dbReference>
<dbReference type="AlphaFoldDB" id="A0A5P1ERH3"/>
<accession>A0A5P1ERH3</accession>
<dbReference type="Pfam" id="PF14541">
    <property type="entry name" value="TAXi_C"/>
    <property type="match status" value="1"/>
</dbReference>
<feature type="domain" description="Peptidase A1" evidence="3">
    <location>
        <begin position="230"/>
        <end position="415"/>
    </location>
</feature>
<feature type="compositionally biased region" description="Polar residues" evidence="2">
    <location>
        <begin position="68"/>
        <end position="90"/>
    </location>
</feature>
<evidence type="ECO:0000256" key="2">
    <source>
        <dbReference type="SAM" id="MobiDB-lite"/>
    </source>
</evidence>
<dbReference type="EMBL" id="CM007385">
    <property type="protein sequence ID" value="ONK68424.1"/>
    <property type="molecule type" value="Genomic_DNA"/>
</dbReference>
<dbReference type="InterPro" id="IPR001461">
    <property type="entry name" value="Aspartic_peptidase_A1"/>
</dbReference>
<protein>
    <recommendedName>
        <fullName evidence="3">Peptidase A1 domain-containing protein</fullName>
    </recommendedName>
</protein>
<dbReference type="GO" id="GO:0006508">
    <property type="term" value="P:proteolysis"/>
    <property type="evidence" value="ECO:0007669"/>
    <property type="project" value="InterPro"/>
</dbReference>
<evidence type="ECO:0000259" key="3">
    <source>
        <dbReference type="PROSITE" id="PS51767"/>
    </source>
</evidence>
<dbReference type="PROSITE" id="PS51767">
    <property type="entry name" value="PEPTIDASE_A1"/>
    <property type="match status" value="1"/>
</dbReference>
<feature type="region of interest" description="Disordered" evidence="2">
    <location>
        <begin position="1"/>
        <end position="46"/>
    </location>
</feature>
<feature type="region of interest" description="Disordered" evidence="2">
    <location>
        <begin position="58"/>
        <end position="113"/>
    </location>
</feature>
<dbReference type="SUPFAM" id="SSF50630">
    <property type="entry name" value="Acid proteases"/>
    <property type="match status" value="1"/>
</dbReference>
<dbReference type="PANTHER" id="PTHR13683:SF750">
    <property type="entry name" value="ASPARTYL PROTEASE AED1"/>
    <property type="match status" value="1"/>
</dbReference>
<comment type="similarity">
    <text evidence="1">Belongs to the peptidase A1 family.</text>
</comment>
<feature type="compositionally biased region" description="Polar residues" evidence="2">
    <location>
        <begin position="24"/>
        <end position="41"/>
    </location>
</feature>
<evidence type="ECO:0000313" key="4">
    <source>
        <dbReference type="EMBL" id="ONK68424.1"/>
    </source>
</evidence>
<dbReference type="InterPro" id="IPR021109">
    <property type="entry name" value="Peptidase_aspartic_dom_sf"/>
</dbReference>
<dbReference type="InterPro" id="IPR033121">
    <property type="entry name" value="PEPTIDASE_A1"/>
</dbReference>
<evidence type="ECO:0000313" key="5">
    <source>
        <dbReference type="Proteomes" id="UP000243459"/>
    </source>
</evidence>
<dbReference type="Proteomes" id="UP000243459">
    <property type="component" value="Chromosome 5"/>
</dbReference>
<name>A0A5P1ERH3_ASPOF</name>
<proteinExistence type="inferred from homology"/>
<dbReference type="PANTHER" id="PTHR13683">
    <property type="entry name" value="ASPARTYL PROTEASES"/>
    <property type="match status" value="1"/>
</dbReference>
<dbReference type="GO" id="GO:0004190">
    <property type="term" value="F:aspartic-type endopeptidase activity"/>
    <property type="evidence" value="ECO:0007669"/>
    <property type="project" value="InterPro"/>
</dbReference>
<keyword evidence="5" id="KW-1185">Reference proteome</keyword>
<dbReference type="FunFam" id="2.40.70.10:FF:000013">
    <property type="entry name" value="Aspartyl protease AED1"/>
    <property type="match status" value="1"/>
</dbReference>
<dbReference type="Gene3D" id="2.40.70.10">
    <property type="entry name" value="Acid Proteases"/>
    <property type="match status" value="2"/>
</dbReference>
<gene>
    <name evidence="4" type="ORF">A4U43_C05F11360</name>
</gene>
<evidence type="ECO:0000256" key="1">
    <source>
        <dbReference type="ARBA" id="ARBA00007447"/>
    </source>
</evidence>
<reference evidence="5" key="1">
    <citation type="journal article" date="2017" name="Nat. Commun.">
        <title>The asparagus genome sheds light on the origin and evolution of a young Y chromosome.</title>
        <authorList>
            <person name="Harkess A."/>
            <person name="Zhou J."/>
            <person name="Xu C."/>
            <person name="Bowers J.E."/>
            <person name="Van der Hulst R."/>
            <person name="Ayyampalayam S."/>
            <person name="Mercati F."/>
            <person name="Riccardi P."/>
            <person name="McKain M.R."/>
            <person name="Kakrana A."/>
            <person name="Tang H."/>
            <person name="Ray J."/>
            <person name="Groenendijk J."/>
            <person name="Arikit S."/>
            <person name="Mathioni S.M."/>
            <person name="Nakano M."/>
            <person name="Shan H."/>
            <person name="Telgmann-Rauber A."/>
            <person name="Kanno A."/>
            <person name="Yue Z."/>
            <person name="Chen H."/>
            <person name="Li W."/>
            <person name="Chen Y."/>
            <person name="Xu X."/>
            <person name="Zhang Y."/>
            <person name="Luo S."/>
            <person name="Chen H."/>
            <person name="Gao J."/>
            <person name="Mao Z."/>
            <person name="Pires J.C."/>
            <person name="Luo M."/>
            <person name="Kudrna D."/>
            <person name="Wing R.A."/>
            <person name="Meyers B.C."/>
            <person name="Yi K."/>
            <person name="Kong H."/>
            <person name="Lavrijsen P."/>
            <person name="Sunseri F."/>
            <person name="Falavigna A."/>
            <person name="Ye Y."/>
            <person name="Leebens-Mack J.H."/>
            <person name="Chen G."/>
        </authorList>
    </citation>
    <scope>NUCLEOTIDE SEQUENCE [LARGE SCALE GENOMIC DNA]</scope>
    <source>
        <strain evidence="5">cv. DH0086</strain>
    </source>
</reference>
<organism evidence="4 5">
    <name type="scientific">Asparagus officinalis</name>
    <name type="common">Garden asparagus</name>
    <dbReference type="NCBI Taxonomy" id="4686"/>
    <lineage>
        <taxon>Eukaryota</taxon>
        <taxon>Viridiplantae</taxon>
        <taxon>Streptophyta</taxon>
        <taxon>Embryophyta</taxon>
        <taxon>Tracheophyta</taxon>
        <taxon>Spermatophyta</taxon>
        <taxon>Magnoliopsida</taxon>
        <taxon>Liliopsida</taxon>
        <taxon>Asparagales</taxon>
        <taxon>Asparagaceae</taxon>
        <taxon>Asparagoideae</taxon>
        <taxon>Asparagus</taxon>
    </lineage>
</organism>
<feature type="compositionally biased region" description="Basic residues" evidence="2">
    <location>
        <begin position="97"/>
        <end position="106"/>
    </location>
</feature>
<sequence>MHIIQRIRPYKAPISPPSRPMLSPQPQTQVLPRTNPQSRPNPSRLAPPQILLQRLHCQRGSSGRHNRPSLATATSSPHGDSSTPATTSSLGFAHPKSPVRRVRHGQRRDLDPMPTLRLRLLPTTRPSLRPAPSLHVPQHIVHLSLLLRPRQQRLLRLHVPLRRPVRRQFFTVGFFAQDTLSLPQLQNHLQPPIRLWREEQRAFRPGRWLLGLGRQPVSVVMQTARKFGGVFSYCLPSSAASTGYLKFGGASVSNVMFTPMLSQSGMPTFYFLELIAISVNGQKLAISPTLFSNAGTIIDSGTVITRLPPTAYSALRSAFKKAMTHYPTAPAFSILDTCYDLRNYTTFKIPNVELLYRGATMKLDTMGILYPASTTQTCLAFSPNGDDSDMVIIGNTQQRRFNVVYDVIKKRIGFGPGGCN</sequence>
<dbReference type="Gramene" id="ONK68424">
    <property type="protein sequence ID" value="ONK68424"/>
    <property type="gene ID" value="A4U43_C05F11360"/>
</dbReference>
<dbReference type="Pfam" id="PF14543">
    <property type="entry name" value="TAXi_N"/>
    <property type="match status" value="1"/>
</dbReference>